<evidence type="ECO:0000313" key="3">
    <source>
        <dbReference type="Proteomes" id="UP000238426"/>
    </source>
</evidence>
<dbReference type="InterPro" id="IPR019282">
    <property type="entry name" value="Glycoamylase-like_cons_dom"/>
</dbReference>
<comment type="caution">
    <text evidence="2">The sequence shown here is derived from an EMBL/GenBank/DDBJ whole genome shotgun (WGS) entry which is preliminary data.</text>
</comment>
<evidence type="ECO:0000259" key="1">
    <source>
        <dbReference type="Pfam" id="PF10091"/>
    </source>
</evidence>
<feature type="domain" description="Glycoamylase-like" evidence="1">
    <location>
        <begin position="229"/>
        <end position="441"/>
    </location>
</feature>
<dbReference type="OrthoDB" id="5937621at2"/>
<gene>
    <name evidence="2" type="ORF">C7H52_01785</name>
</gene>
<sequence length="455" mass="51430">MINNSNMMSLVKFTLVGVALLLGSNCTNKEIDPPPADVGFVDQPTVEVIPFEELLDLVQQRTFNYFWDFAEPVSGLARETSQDDALGGDGDRVVTTGGSGFGIACFPAAVERGWITRAEAIERLNKILNFLESCETYHGVFSHWYIGDTGQTRDFSPLDNGADLVETAFLLQGLLINRQYLSNTVPEEAVIINRISTIYENVEWSWFERGQNEMTWHWSPDNGFAIDLKIQGWNESLMVYVLAAGSPTFPITKLTYDNGWARNGQIINNNTYVGTVLPLGVDFGGPLFYSHYSFIGLDPTNLSDQYANYFNQNVAHSLINYEYCKNNPNNYIGYGGDSWGLTASNDYNGYAVHDPLNDIGVITPTAALSSFPYTPEESRKALEYFYYNLNDRLWGEYGFYDAFSEEFNWFDDGYLAIDQGPIVAMIENYRSQMLWNLFMQDQDVINGLNLLEFTY</sequence>
<accession>A0A2T1NCA2</accession>
<keyword evidence="3" id="KW-1185">Reference proteome</keyword>
<dbReference type="RefSeq" id="WP_106462170.1">
    <property type="nucleotide sequence ID" value="NZ_PXOQ01000007.1"/>
</dbReference>
<dbReference type="PIRSF" id="PIRSF028431">
    <property type="entry name" value="UCP028431"/>
    <property type="match status" value="1"/>
</dbReference>
<dbReference type="EMBL" id="PXOQ01000007">
    <property type="protein sequence ID" value="PSG90027.1"/>
    <property type="molecule type" value="Genomic_DNA"/>
</dbReference>
<evidence type="ECO:0000313" key="2">
    <source>
        <dbReference type="EMBL" id="PSG90027.1"/>
    </source>
</evidence>
<dbReference type="Proteomes" id="UP000238426">
    <property type="component" value="Unassembled WGS sequence"/>
</dbReference>
<name>A0A2T1NCA2_9FLAO</name>
<dbReference type="Pfam" id="PF10091">
    <property type="entry name" value="Glycoamylase"/>
    <property type="match status" value="1"/>
</dbReference>
<dbReference type="Gene3D" id="1.50.10.140">
    <property type="match status" value="1"/>
</dbReference>
<organism evidence="2 3">
    <name type="scientific">Aurantibacter aestuarii</name>
    <dbReference type="NCBI Taxonomy" id="1266046"/>
    <lineage>
        <taxon>Bacteria</taxon>
        <taxon>Pseudomonadati</taxon>
        <taxon>Bacteroidota</taxon>
        <taxon>Flavobacteriia</taxon>
        <taxon>Flavobacteriales</taxon>
        <taxon>Flavobacteriaceae</taxon>
        <taxon>Aurantibacter</taxon>
    </lineage>
</organism>
<reference evidence="2 3" key="1">
    <citation type="submission" date="2018-03" db="EMBL/GenBank/DDBJ databases">
        <title>Mesoflavibacter sp. HG37 and Mesoflavibacter sp. HG96 sp.nov., two marine bacteria isolated from seawater of Western Pacific Ocean.</title>
        <authorList>
            <person name="Cheng H."/>
            <person name="Wu Y.-H."/>
            <person name="Guo L.-L."/>
            <person name="Xu X.-W."/>
        </authorList>
    </citation>
    <scope>NUCLEOTIDE SEQUENCE [LARGE SCALE GENOMIC DNA]</scope>
    <source>
        <strain evidence="2 3">KCTC 32269</strain>
    </source>
</reference>
<dbReference type="InterPro" id="IPR016883">
    <property type="entry name" value="UCP028431"/>
</dbReference>
<protein>
    <submittedName>
        <fullName evidence="2">Beta-glucosidase</fullName>
    </submittedName>
</protein>
<dbReference type="AlphaFoldDB" id="A0A2T1NCA2"/>
<proteinExistence type="predicted"/>